<keyword evidence="3 5" id="KW-0067">ATP-binding</keyword>
<evidence type="ECO:0000313" key="6">
    <source>
        <dbReference type="Proteomes" id="UP000295008"/>
    </source>
</evidence>
<dbReference type="PROSITE" id="PS00211">
    <property type="entry name" value="ABC_TRANSPORTER_1"/>
    <property type="match status" value="1"/>
</dbReference>
<evidence type="ECO:0000259" key="4">
    <source>
        <dbReference type="PROSITE" id="PS50893"/>
    </source>
</evidence>
<keyword evidence="6" id="KW-1185">Reference proteome</keyword>
<dbReference type="SMART" id="SM00382">
    <property type="entry name" value="AAA"/>
    <property type="match status" value="1"/>
</dbReference>
<evidence type="ECO:0000256" key="2">
    <source>
        <dbReference type="ARBA" id="ARBA00022741"/>
    </source>
</evidence>
<dbReference type="InterPro" id="IPR003439">
    <property type="entry name" value="ABC_transporter-like_ATP-bd"/>
</dbReference>
<dbReference type="GO" id="GO:0016887">
    <property type="term" value="F:ATP hydrolysis activity"/>
    <property type="evidence" value="ECO:0007669"/>
    <property type="project" value="InterPro"/>
</dbReference>
<dbReference type="InterPro" id="IPR050166">
    <property type="entry name" value="ABC_transporter_ATP-bind"/>
</dbReference>
<dbReference type="OrthoDB" id="9801958at2"/>
<accession>A0A4R1RSP1</accession>
<gene>
    <name evidence="5" type="ORF">EDC14_101293</name>
</gene>
<dbReference type="SUPFAM" id="SSF52540">
    <property type="entry name" value="P-loop containing nucleoside triphosphate hydrolases"/>
    <property type="match status" value="1"/>
</dbReference>
<dbReference type="CDD" id="cd03293">
    <property type="entry name" value="ABC_NrtD_SsuB_transporters"/>
    <property type="match status" value="1"/>
</dbReference>
<dbReference type="PANTHER" id="PTHR42788:SF13">
    <property type="entry name" value="ALIPHATIC SULFONATES IMPORT ATP-BINDING PROTEIN SSUB"/>
    <property type="match status" value="1"/>
</dbReference>
<dbReference type="Gene3D" id="3.40.50.300">
    <property type="entry name" value="P-loop containing nucleotide triphosphate hydrolases"/>
    <property type="match status" value="1"/>
</dbReference>
<protein>
    <submittedName>
        <fullName evidence="5">NitT/TauT family transport system ATP-binding protein</fullName>
    </submittedName>
</protein>
<dbReference type="PANTHER" id="PTHR42788">
    <property type="entry name" value="TAURINE IMPORT ATP-BINDING PROTEIN-RELATED"/>
    <property type="match status" value="1"/>
</dbReference>
<evidence type="ECO:0000256" key="3">
    <source>
        <dbReference type="ARBA" id="ARBA00022840"/>
    </source>
</evidence>
<feature type="domain" description="ABC transporter" evidence="4">
    <location>
        <begin position="5"/>
        <end position="239"/>
    </location>
</feature>
<keyword evidence="1" id="KW-0813">Transport</keyword>
<dbReference type="InterPro" id="IPR017871">
    <property type="entry name" value="ABC_transporter-like_CS"/>
</dbReference>
<reference evidence="5 6" key="1">
    <citation type="submission" date="2019-03" db="EMBL/GenBank/DDBJ databases">
        <title>Genomic Encyclopedia of Type Strains, Phase IV (KMG-IV): sequencing the most valuable type-strain genomes for metagenomic binning, comparative biology and taxonomic classification.</title>
        <authorList>
            <person name="Goeker M."/>
        </authorList>
    </citation>
    <scope>NUCLEOTIDE SEQUENCE [LARGE SCALE GENOMIC DNA]</scope>
    <source>
        <strain evidence="5 6">LX-B</strain>
    </source>
</reference>
<sequence>MSSKLEIKALQKSYSQGNTCLRVLEAIDFTVGQGEFVCLLGSSGSGKSTLLRMIAGFETPDSGEIVLDGQPVTGPTAKRIMVFQDFNQLFPWKTVLENVVFPLKMKRIGASDRERRAMAAVYLAMVKLEGCEQCYPHQLSGGMKQKAAIARALALQPELLLMDEPFGSLDAQTREVLQQTLVKVWQDTGVTIVFVTHDIQEAVILADRIVILSKNNHRIREIVQNTLNRPRDPGDPLFPKMWQEVYGMLDATE</sequence>
<dbReference type="EMBL" id="SLUN01000012">
    <property type="protein sequence ID" value="TCL69396.1"/>
    <property type="molecule type" value="Genomic_DNA"/>
</dbReference>
<organism evidence="5 6">
    <name type="scientific">Hydrogenispora ethanolica</name>
    <dbReference type="NCBI Taxonomy" id="1082276"/>
    <lineage>
        <taxon>Bacteria</taxon>
        <taxon>Bacillati</taxon>
        <taxon>Bacillota</taxon>
        <taxon>Hydrogenispora</taxon>
    </lineage>
</organism>
<comment type="caution">
    <text evidence="5">The sequence shown here is derived from an EMBL/GenBank/DDBJ whole genome shotgun (WGS) entry which is preliminary data.</text>
</comment>
<dbReference type="PROSITE" id="PS50893">
    <property type="entry name" value="ABC_TRANSPORTER_2"/>
    <property type="match status" value="1"/>
</dbReference>
<proteinExistence type="predicted"/>
<dbReference type="GO" id="GO:0005524">
    <property type="term" value="F:ATP binding"/>
    <property type="evidence" value="ECO:0007669"/>
    <property type="project" value="UniProtKB-KW"/>
</dbReference>
<keyword evidence="2" id="KW-0547">Nucleotide-binding</keyword>
<dbReference type="InterPro" id="IPR027417">
    <property type="entry name" value="P-loop_NTPase"/>
</dbReference>
<name>A0A4R1RSP1_HYDET</name>
<dbReference type="InterPro" id="IPR003593">
    <property type="entry name" value="AAA+_ATPase"/>
</dbReference>
<dbReference type="AlphaFoldDB" id="A0A4R1RSP1"/>
<dbReference type="Proteomes" id="UP000295008">
    <property type="component" value="Unassembled WGS sequence"/>
</dbReference>
<dbReference type="Pfam" id="PF00005">
    <property type="entry name" value="ABC_tran"/>
    <property type="match status" value="1"/>
</dbReference>
<evidence type="ECO:0000256" key="1">
    <source>
        <dbReference type="ARBA" id="ARBA00022448"/>
    </source>
</evidence>
<evidence type="ECO:0000313" key="5">
    <source>
        <dbReference type="EMBL" id="TCL69396.1"/>
    </source>
</evidence>